<feature type="domain" description="Glycosyl transferase family 1" evidence="1">
    <location>
        <begin position="196"/>
        <end position="343"/>
    </location>
</feature>
<evidence type="ECO:0000313" key="3">
    <source>
        <dbReference type="Proteomes" id="UP000177579"/>
    </source>
</evidence>
<dbReference type="AlphaFoldDB" id="A0A1F5TN49"/>
<protein>
    <recommendedName>
        <fullName evidence="1">Glycosyl transferase family 1 domain-containing protein</fullName>
    </recommendedName>
</protein>
<name>A0A1F5TN49_9BACT</name>
<dbReference type="EMBL" id="MFGO01000031">
    <property type="protein sequence ID" value="OGF40340.1"/>
    <property type="molecule type" value="Genomic_DNA"/>
</dbReference>
<dbReference type="PANTHER" id="PTHR45947:SF3">
    <property type="entry name" value="SULFOQUINOVOSYL TRANSFERASE SQD2"/>
    <property type="match status" value="1"/>
</dbReference>
<gene>
    <name evidence="2" type="ORF">A2531_00630</name>
</gene>
<accession>A0A1F5TN49</accession>
<dbReference type="Proteomes" id="UP000177579">
    <property type="component" value="Unassembled WGS sequence"/>
</dbReference>
<dbReference type="Pfam" id="PF00534">
    <property type="entry name" value="Glycos_transf_1"/>
    <property type="match status" value="1"/>
</dbReference>
<dbReference type="InterPro" id="IPR050194">
    <property type="entry name" value="Glycosyltransferase_grp1"/>
</dbReference>
<dbReference type="GO" id="GO:0016757">
    <property type="term" value="F:glycosyltransferase activity"/>
    <property type="evidence" value="ECO:0007669"/>
    <property type="project" value="InterPro"/>
</dbReference>
<dbReference type="SUPFAM" id="SSF53756">
    <property type="entry name" value="UDP-Glycosyltransferase/glycogen phosphorylase"/>
    <property type="match status" value="1"/>
</dbReference>
<organism evidence="2 3">
    <name type="scientific">Candidatus Falkowbacteria bacterium RIFOXYD2_FULL_34_120</name>
    <dbReference type="NCBI Taxonomy" id="1798007"/>
    <lineage>
        <taxon>Bacteria</taxon>
        <taxon>Candidatus Falkowiibacteriota</taxon>
    </lineage>
</organism>
<dbReference type="PANTHER" id="PTHR45947">
    <property type="entry name" value="SULFOQUINOVOSYL TRANSFERASE SQD2"/>
    <property type="match status" value="1"/>
</dbReference>
<dbReference type="InterPro" id="IPR001296">
    <property type="entry name" value="Glyco_trans_1"/>
</dbReference>
<reference evidence="2 3" key="1">
    <citation type="journal article" date="2016" name="Nat. Commun.">
        <title>Thousands of microbial genomes shed light on interconnected biogeochemical processes in an aquifer system.</title>
        <authorList>
            <person name="Anantharaman K."/>
            <person name="Brown C.T."/>
            <person name="Hug L.A."/>
            <person name="Sharon I."/>
            <person name="Castelle C.J."/>
            <person name="Probst A.J."/>
            <person name="Thomas B.C."/>
            <person name="Singh A."/>
            <person name="Wilkins M.J."/>
            <person name="Karaoz U."/>
            <person name="Brodie E.L."/>
            <person name="Williams K.H."/>
            <person name="Hubbard S.S."/>
            <person name="Banfield J.F."/>
        </authorList>
    </citation>
    <scope>NUCLEOTIDE SEQUENCE [LARGE SCALE GENOMIC DNA]</scope>
</reference>
<proteinExistence type="predicted"/>
<comment type="caution">
    <text evidence="2">The sequence shown here is derived from an EMBL/GenBank/DDBJ whole genome shotgun (WGS) entry which is preliminary data.</text>
</comment>
<dbReference type="Gene3D" id="3.40.50.2000">
    <property type="entry name" value="Glycogen Phosphorylase B"/>
    <property type="match status" value="2"/>
</dbReference>
<evidence type="ECO:0000313" key="2">
    <source>
        <dbReference type="EMBL" id="OGF40340.1"/>
    </source>
</evidence>
<sequence length="378" mass="43871">MKVALIHDHLCQEGGAEKVLEVFSRIFPKAPIFTLTYEKNKTDKNFPGRSIRPSIIQKIPGGISHYRWFMPVMPMAIEFFDLREFDVVLSSTSSFAKGVITSPNTLHICYCHTPTRYLWSDTHQYINDLKYNKYFKKVISLALNYVRIWDKLAADRVDYYLTNSKTSLRRLKKYYKRDAKIIYPSVNMNDFYVSEKQEDYYLAGCRLVPYKKIDIMIEAFLENGLPLKIFGDGIDRERLQAIAGEAKNIEFLGRVTDKEKSELYSKCRAFINPQLEDFGITPVEAMASGRPVIALGEGGSLESIVDGETGVFFKKSNKNDLNEAIKRLNGISFDSQKIRQHAKKFSEENFIKQIKETIEEEYKKFNDKCGNYEDWNRY</sequence>
<evidence type="ECO:0000259" key="1">
    <source>
        <dbReference type="Pfam" id="PF00534"/>
    </source>
</evidence>